<protein>
    <submittedName>
        <fullName evidence="1">Uncharacterized protein</fullName>
    </submittedName>
</protein>
<dbReference type="EMBL" id="AP009044">
    <property type="protein sequence ID" value="BAQ21140.1"/>
    <property type="molecule type" value="Genomic_DNA"/>
</dbReference>
<organism evidence="1">
    <name type="scientific">Corynebacterium glutamicum (strain R)</name>
    <dbReference type="NCBI Taxonomy" id="340322"/>
    <lineage>
        <taxon>Bacteria</taxon>
        <taxon>Bacillati</taxon>
        <taxon>Actinomycetota</taxon>
        <taxon>Actinomycetes</taxon>
        <taxon>Mycobacteriales</taxon>
        <taxon>Corynebacteriaceae</taxon>
        <taxon>Corynebacterium</taxon>
    </lineage>
</organism>
<proteinExistence type="predicted"/>
<dbReference type="KEGG" id="cgt:cgR_6078"/>
<dbReference type="Proteomes" id="UP000006698">
    <property type="component" value="Chromosome"/>
</dbReference>
<name>A0AB72VF34_CORGB</name>
<reference evidence="1" key="1">
    <citation type="journal article" date="2007" name="Microbiology">
        <title>Comparative analysis of the Corynebacterium glutamicum group and complete genome sequence of strain R.</title>
        <authorList>
            <person name="Yukawa H."/>
            <person name="Omumasaba C.A."/>
            <person name="Nonaka H."/>
            <person name="Kos P."/>
            <person name="Okai N."/>
            <person name="Suzuki N."/>
            <person name="Suda M."/>
            <person name="Tsuge Y."/>
            <person name="Watanabe J."/>
            <person name="Ikeda Y."/>
            <person name="Vertes A.A."/>
            <person name="Inui M."/>
        </authorList>
    </citation>
    <scope>NUCLEOTIDE SEQUENCE</scope>
    <source>
        <strain evidence="1">R</strain>
    </source>
</reference>
<dbReference type="AlphaFoldDB" id="A0AB72VF34"/>
<evidence type="ECO:0000313" key="1">
    <source>
        <dbReference type="EMBL" id="BAQ21140.1"/>
    </source>
</evidence>
<sequence>MEFLKLSDGARLGEVEVFSSEHIVEETNLAKHSWQLPVSLVIGSSGPERALVMLGEKQRLRGRCHHMGDGHLVLCGGYAY</sequence>
<gene>
    <name evidence="1" type="ordered locus">cgR_6078</name>
</gene>
<accession>A0AB72VF34</accession>
<dbReference type="RefSeq" id="WP_006285256.1">
    <property type="nucleotide sequence ID" value="NC_009342.1"/>
</dbReference>